<evidence type="ECO:0000313" key="3">
    <source>
        <dbReference type="EMBL" id="KHN86219.1"/>
    </source>
</evidence>
<feature type="transmembrane region" description="Helical" evidence="2">
    <location>
        <begin position="104"/>
        <end position="121"/>
    </location>
</feature>
<feature type="region of interest" description="Disordered" evidence="1">
    <location>
        <begin position="660"/>
        <end position="683"/>
    </location>
</feature>
<keyword evidence="2" id="KW-1133">Transmembrane helix</keyword>
<keyword evidence="4" id="KW-1185">Reference proteome</keyword>
<evidence type="ECO:0000313" key="4">
    <source>
        <dbReference type="Proteomes" id="UP000031036"/>
    </source>
</evidence>
<evidence type="ECO:0000256" key="1">
    <source>
        <dbReference type="SAM" id="MobiDB-lite"/>
    </source>
</evidence>
<reference evidence="3 4" key="1">
    <citation type="submission" date="2014-11" db="EMBL/GenBank/DDBJ databases">
        <title>Genetic blueprint of the zoonotic pathogen Toxocara canis.</title>
        <authorList>
            <person name="Zhu X.-Q."/>
            <person name="Korhonen P.K."/>
            <person name="Cai H."/>
            <person name="Young N.D."/>
            <person name="Nejsum P."/>
            <person name="von Samson-Himmelstjerna G."/>
            <person name="Boag P.R."/>
            <person name="Tan P."/>
            <person name="Li Q."/>
            <person name="Min J."/>
            <person name="Yang Y."/>
            <person name="Wang X."/>
            <person name="Fang X."/>
            <person name="Hall R.S."/>
            <person name="Hofmann A."/>
            <person name="Sternberg P.W."/>
            <person name="Jex A.R."/>
            <person name="Gasser R.B."/>
        </authorList>
    </citation>
    <scope>NUCLEOTIDE SEQUENCE [LARGE SCALE GENOMIC DNA]</scope>
    <source>
        <strain evidence="3">PN_DK_2014</strain>
    </source>
</reference>
<sequence length="754" mass="85057">MKLLRTTEKLVRLVAFAEEQARQTVSEVLEYLCGTQHGTKRSVVLCDEAFAEEQARQTVSEVLEYLCGTQHGTKRSVVLCDEEKPSSLEVALDALRNRLTMRHFCAFVVLYALLMCFLSVTRSDGRLARRPAPPPMPFFRWSAGEHLSDYYGGNGAHPSLLLRHAEIVIALYYAPWSLDSKLTRISFESVAKSFAGSQDLSFAAVNCFAAHGQCRNTYTARMFPVLMAYIGDVALMYNGELAADYIRRWILYIRNPIYRLLHEQELDDFCAKHDDAVLAYFPVHSLLQRSWRYKEYLIASLTASQYEELLGRIGFAIITEWDVASALNFSYEGHIKLFQHVTHFDYPIERNYSGVVITEWVKDQSAASNTLHWLVPDANTMLKAERLQTTMSAAPTLILFTEREPLYAHKSDVSVVEQTVMEYYACEEERLGHLRLISELREGYRRRRHSLLDEERLSCQAVANSSYLSQSDLEKLANVCCLLMGMGSSHKQRVSMESMRERCYNYRLAAAGQTKSKYSIKEKQPGGAPFDQPSFVGLSCAYNNSLRESLRRFIESFHNGSLSRHRLSEERLPPQLTASGQAHYDGLRTENRIDATTAQRFSTDLLNAAIRIECVTTQLATDGAKRSRVCAGTVSARAALAHSAVVLLWSMCTAQRAHASAARSPAEQRNRSSSTFDHRVAATSNTCTSRRNADFAVPRAAQLRVCRKALRVVQSLWLPSSVRLSERVAELSRESQIIRALFESSIPAHIRGGA</sequence>
<keyword evidence="2" id="KW-0812">Transmembrane</keyword>
<proteinExistence type="predicted"/>
<dbReference type="AlphaFoldDB" id="A0A0B2VXR6"/>
<gene>
    <name evidence="3" type="primary">Txndc11</name>
    <name evidence="3" type="ORF">Tcan_03317</name>
</gene>
<dbReference type="PANTHER" id="PTHR46497:SF1">
    <property type="entry name" value="THIOREDOXIN DOMAIN-CONTAINING PROTEIN 11"/>
    <property type="match status" value="1"/>
</dbReference>
<accession>A0A0B2VXR6</accession>
<organism evidence="3 4">
    <name type="scientific">Toxocara canis</name>
    <name type="common">Canine roundworm</name>
    <dbReference type="NCBI Taxonomy" id="6265"/>
    <lineage>
        <taxon>Eukaryota</taxon>
        <taxon>Metazoa</taxon>
        <taxon>Ecdysozoa</taxon>
        <taxon>Nematoda</taxon>
        <taxon>Chromadorea</taxon>
        <taxon>Rhabditida</taxon>
        <taxon>Spirurina</taxon>
        <taxon>Ascaridomorpha</taxon>
        <taxon>Ascaridoidea</taxon>
        <taxon>Toxocaridae</taxon>
        <taxon>Toxocara</taxon>
    </lineage>
</organism>
<keyword evidence="2" id="KW-0472">Membrane</keyword>
<dbReference type="Proteomes" id="UP000031036">
    <property type="component" value="Unassembled WGS sequence"/>
</dbReference>
<dbReference type="EMBL" id="JPKZ01000639">
    <property type="protein sequence ID" value="KHN86219.1"/>
    <property type="molecule type" value="Genomic_DNA"/>
</dbReference>
<evidence type="ECO:0000256" key="2">
    <source>
        <dbReference type="SAM" id="Phobius"/>
    </source>
</evidence>
<comment type="caution">
    <text evidence="3">The sequence shown here is derived from an EMBL/GenBank/DDBJ whole genome shotgun (WGS) entry which is preliminary data.</text>
</comment>
<feature type="compositionally biased region" description="Basic and acidic residues" evidence="1">
    <location>
        <begin position="666"/>
        <end position="680"/>
    </location>
</feature>
<protein>
    <submittedName>
        <fullName evidence="3">Thioredoxin domain-containing protein 11</fullName>
    </submittedName>
</protein>
<dbReference type="SUPFAM" id="SSF52833">
    <property type="entry name" value="Thioredoxin-like"/>
    <property type="match status" value="1"/>
</dbReference>
<dbReference type="Gene3D" id="3.40.30.10">
    <property type="entry name" value="Glutaredoxin"/>
    <property type="match status" value="1"/>
</dbReference>
<dbReference type="STRING" id="6265.A0A0B2VXR6"/>
<dbReference type="InterPro" id="IPR052792">
    <property type="entry name" value="Thioredoxin_dom-contain_11"/>
</dbReference>
<dbReference type="OrthoDB" id="1910803at2759"/>
<dbReference type="PANTHER" id="PTHR46497">
    <property type="entry name" value="THIOREDOXIN DOMAIN-CONTAINING PROTEIN 11"/>
    <property type="match status" value="1"/>
</dbReference>
<name>A0A0B2VXR6_TOXCA</name>
<dbReference type="InterPro" id="IPR036249">
    <property type="entry name" value="Thioredoxin-like_sf"/>
</dbReference>